<proteinExistence type="predicted"/>
<accession>A0A6G3QSV6</accession>
<gene>
    <name evidence="1" type="ORF">G3I53_09690</name>
</gene>
<reference evidence="1" key="1">
    <citation type="submission" date="2020-01" db="EMBL/GenBank/DDBJ databases">
        <title>Insect and environment-associated Actinomycetes.</title>
        <authorList>
            <person name="Currrie C."/>
            <person name="Chevrette M."/>
            <person name="Carlson C."/>
            <person name="Stubbendieck R."/>
            <person name="Wendt-Pienkowski E."/>
        </authorList>
    </citation>
    <scope>NUCLEOTIDE SEQUENCE</scope>
    <source>
        <strain evidence="1">SID14436</strain>
    </source>
</reference>
<dbReference type="AlphaFoldDB" id="A0A6G3QSV6"/>
<protein>
    <submittedName>
        <fullName evidence="1">Uncharacterized protein</fullName>
    </submittedName>
</protein>
<organism evidence="1">
    <name type="scientific">Streptomyces sp. SID14436</name>
    <dbReference type="NCBI Taxonomy" id="2706070"/>
    <lineage>
        <taxon>Bacteria</taxon>
        <taxon>Bacillati</taxon>
        <taxon>Actinomycetota</taxon>
        <taxon>Actinomycetes</taxon>
        <taxon>Kitasatosporales</taxon>
        <taxon>Streptomycetaceae</taxon>
        <taxon>Streptomyces</taxon>
    </lineage>
</organism>
<sequence>MLLFHATCAVLEFSVGLLAQDRLGFVGLVLVCTGAVAVRARHDGLAMGAAVVFTCLLLQA</sequence>
<dbReference type="RefSeq" id="WP_164338037.1">
    <property type="nucleotide sequence ID" value="NZ_JAAGMD010000264.1"/>
</dbReference>
<name>A0A6G3QSV6_9ACTN</name>
<comment type="caution">
    <text evidence="1">The sequence shown here is derived from an EMBL/GenBank/DDBJ whole genome shotgun (WGS) entry which is preliminary data.</text>
</comment>
<dbReference type="EMBL" id="JAAGMD010000264">
    <property type="protein sequence ID" value="NEA86304.1"/>
    <property type="molecule type" value="Genomic_DNA"/>
</dbReference>
<evidence type="ECO:0000313" key="1">
    <source>
        <dbReference type="EMBL" id="NEA86304.1"/>
    </source>
</evidence>